<dbReference type="AlphaFoldDB" id="A0A4S2N2T7"/>
<feature type="compositionally biased region" description="Basic and acidic residues" evidence="1">
    <location>
        <begin position="1"/>
        <end position="11"/>
    </location>
</feature>
<reference evidence="2 3" key="1">
    <citation type="submission" date="2019-04" db="EMBL/GenBank/DDBJ databases">
        <title>Comparative genomics and transcriptomics to analyze fruiting body development in filamentous ascomycetes.</title>
        <authorList>
            <consortium name="DOE Joint Genome Institute"/>
            <person name="Lutkenhaus R."/>
            <person name="Traeger S."/>
            <person name="Breuer J."/>
            <person name="Kuo A."/>
            <person name="Lipzen A."/>
            <person name="Pangilinan J."/>
            <person name="Dilworth D."/>
            <person name="Sandor L."/>
            <person name="Poggeler S."/>
            <person name="Barry K."/>
            <person name="Grigoriev I.V."/>
            <person name="Nowrousian M."/>
        </authorList>
    </citation>
    <scope>NUCLEOTIDE SEQUENCE [LARGE SCALE GENOMIC DNA]</scope>
    <source>
        <strain evidence="2 3">CBS 389.68</strain>
    </source>
</reference>
<dbReference type="InParanoid" id="A0A4S2N2T7"/>
<keyword evidence="3" id="KW-1185">Reference proteome</keyword>
<evidence type="ECO:0000313" key="2">
    <source>
        <dbReference type="EMBL" id="TGZ83244.1"/>
    </source>
</evidence>
<feature type="compositionally biased region" description="Polar residues" evidence="1">
    <location>
        <begin position="22"/>
        <end position="37"/>
    </location>
</feature>
<dbReference type="Proteomes" id="UP000298138">
    <property type="component" value="Unassembled WGS sequence"/>
</dbReference>
<gene>
    <name evidence="2" type="ORF">EX30DRAFT_339446</name>
</gene>
<feature type="region of interest" description="Disordered" evidence="1">
    <location>
        <begin position="1"/>
        <end position="107"/>
    </location>
</feature>
<name>A0A4S2N2T7_9PEZI</name>
<evidence type="ECO:0000313" key="3">
    <source>
        <dbReference type="Proteomes" id="UP000298138"/>
    </source>
</evidence>
<accession>A0A4S2N2T7</accession>
<dbReference type="EMBL" id="ML220114">
    <property type="protein sequence ID" value="TGZ83244.1"/>
    <property type="molecule type" value="Genomic_DNA"/>
</dbReference>
<protein>
    <submittedName>
        <fullName evidence="2">Uncharacterized protein</fullName>
    </submittedName>
</protein>
<sequence length="107" mass="11208">MNTSPNHDKTHVRGGASIHKTPANTTEDPDSKTSTGVLSGLFSGSKGDKEAPAKASSSSNGRFDFRTHLPGQEPDNGPNSIKATLGRMKNEIMGTNPGDKMGEDIGK</sequence>
<proteinExistence type="predicted"/>
<evidence type="ECO:0000256" key="1">
    <source>
        <dbReference type="SAM" id="MobiDB-lite"/>
    </source>
</evidence>
<organism evidence="2 3">
    <name type="scientific">Ascodesmis nigricans</name>
    <dbReference type="NCBI Taxonomy" id="341454"/>
    <lineage>
        <taxon>Eukaryota</taxon>
        <taxon>Fungi</taxon>
        <taxon>Dikarya</taxon>
        <taxon>Ascomycota</taxon>
        <taxon>Pezizomycotina</taxon>
        <taxon>Pezizomycetes</taxon>
        <taxon>Pezizales</taxon>
        <taxon>Ascodesmidaceae</taxon>
        <taxon>Ascodesmis</taxon>
    </lineage>
</organism>